<feature type="domain" description="Response regulatory" evidence="5">
    <location>
        <begin position="1"/>
        <end position="113"/>
    </location>
</feature>
<organism evidence="6 7">
    <name type="scientific">Taphrina deformans (strain PYCC 5710 / ATCC 11124 / CBS 356.35 / IMI 108563 / JCM 9778 / NBRC 8474)</name>
    <name type="common">Peach leaf curl fungus</name>
    <name type="synonym">Lalaria deformans</name>
    <dbReference type="NCBI Taxonomy" id="1097556"/>
    <lineage>
        <taxon>Eukaryota</taxon>
        <taxon>Fungi</taxon>
        <taxon>Dikarya</taxon>
        <taxon>Ascomycota</taxon>
        <taxon>Taphrinomycotina</taxon>
        <taxon>Taphrinomycetes</taxon>
        <taxon>Taphrinales</taxon>
        <taxon>Taphrinaceae</taxon>
        <taxon>Taphrina</taxon>
    </lineage>
</organism>
<keyword evidence="1 3" id="KW-0597">Phosphoprotein</keyword>
<evidence type="ECO:0000256" key="2">
    <source>
        <dbReference type="ARBA" id="ARBA00023012"/>
    </source>
</evidence>
<keyword evidence="7" id="KW-1185">Reference proteome</keyword>
<dbReference type="SMART" id="SM00448">
    <property type="entry name" value="REC"/>
    <property type="match status" value="1"/>
</dbReference>
<dbReference type="eggNOG" id="KOG0519">
    <property type="taxonomic scope" value="Eukaryota"/>
</dbReference>
<evidence type="ECO:0000256" key="4">
    <source>
        <dbReference type="SAM" id="MobiDB-lite"/>
    </source>
</evidence>
<dbReference type="VEuPathDB" id="FungiDB:TAPDE_003365"/>
<evidence type="ECO:0000259" key="5">
    <source>
        <dbReference type="PROSITE" id="PS50110"/>
    </source>
</evidence>
<evidence type="ECO:0000256" key="1">
    <source>
        <dbReference type="ARBA" id="ARBA00022553"/>
    </source>
</evidence>
<proteinExistence type="predicted"/>
<sequence length="134" mass="14698">NQVIAQKTLQKLGLAVHVAENGQEAIDYLISTPAKDLPEIVLMDCQMPLLDGYEATAQIRKLVNSRIRNLPIVAMTASAISGDREKCLAAGMNDYVSKPINSVLLSQTLRKYLNESPAEQDGHAQTDHAQKLRT</sequence>
<dbReference type="AlphaFoldDB" id="R4XIL3"/>
<gene>
    <name evidence="6" type="ORF">TAPDE_003365</name>
</gene>
<dbReference type="SUPFAM" id="SSF52172">
    <property type="entry name" value="CheY-like"/>
    <property type="match status" value="1"/>
</dbReference>
<name>R4XIL3_TAPDE</name>
<dbReference type="OrthoDB" id="60033at2759"/>
<reference evidence="6 7" key="1">
    <citation type="journal article" date="2013" name="MBio">
        <title>Genome sequencing of the plant pathogen Taphrina deformans, the causal agent of peach leaf curl.</title>
        <authorList>
            <person name="Cisse O.H."/>
            <person name="Almeida J.M.G.C.F."/>
            <person name="Fonseca A."/>
            <person name="Kumar A.A."/>
            <person name="Salojaervi J."/>
            <person name="Overmyer K."/>
            <person name="Hauser P.M."/>
            <person name="Pagni M."/>
        </authorList>
    </citation>
    <scope>NUCLEOTIDE SEQUENCE [LARGE SCALE GENOMIC DNA]</scope>
    <source>
        <strain evidence="7">PYCC 5710 / ATCC 11124 / CBS 356.35 / IMI 108563 / JCM 9778 / NBRC 8474</strain>
    </source>
</reference>
<dbReference type="GO" id="GO:0000160">
    <property type="term" value="P:phosphorelay signal transduction system"/>
    <property type="evidence" value="ECO:0007669"/>
    <property type="project" value="UniProtKB-KW"/>
</dbReference>
<dbReference type="Proteomes" id="UP000013776">
    <property type="component" value="Unassembled WGS sequence"/>
</dbReference>
<dbReference type="Gene3D" id="3.40.50.2300">
    <property type="match status" value="1"/>
</dbReference>
<protein>
    <recommendedName>
        <fullName evidence="5">Response regulatory domain-containing protein</fullName>
    </recommendedName>
</protein>
<dbReference type="EMBL" id="CAHR02000130">
    <property type="protein sequence ID" value="CCG83202.1"/>
    <property type="molecule type" value="Genomic_DNA"/>
</dbReference>
<evidence type="ECO:0000313" key="6">
    <source>
        <dbReference type="EMBL" id="CCG83202.1"/>
    </source>
</evidence>
<accession>R4XIL3</accession>
<keyword evidence="2" id="KW-0902">Two-component regulatory system</keyword>
<evidence type="ECO:0000313" key="7">
    <source>
        <dbReference type="Proteomes" id="UP000013776"/>
    </source>
</evidence>
<dbReference type="PROSITE" id="PS50110">
    <property type="entry name" value="RESPONSE_REGULATORY"/>
    <property type="match status" value="1"/>
</dbReference>
<dbReference type="InterPro" id="IPR001789">
    <property type="entry name" value="Sig_transdc_resp-reg_receiver"/>
</dbReference>
<dbReference type="PANTHER" id="PTHR45339">
    <property type="entry name" value="HYBRID SIGNAL TRANSDUCTION HISTIDINE KINASE J"/>
    <property type="match status" value="1"/>
</dbReference>
<feature type="compositionally biased region" description="Basic and acidic residues" evidence="4">
    <location>
        <begin position="120"/>
        <end position="134"/>
    </location>
</feature>
<dbReference type="STRING" id="1097556.R4XIL3"/>
<comment type="caution">
    <text evidence="6">The sequence shown here is derived from an EMBL/GenBank/DDBJ whole genome shotgun (WGS) entry which is preliminary data.</text>
</comment>
<dbReference type="InterPro" id="IPR011006">
    <property type="entry name" value="CheY-like_superfamily"/>
</dbReference>
<evidence type="ECO:0000256" key="3">
    <source>
        <dbReference type="PROSITE-ProRule" id="PRU00169"/>
    </source>
</evidence>
<feature type="region of interest" description="Disordered" evidence="4">
    <location>
        <begin position="115"/>
        <end position="134"/>
    </location>
</feature>
<feature type="modified residue" description="4-aspartylphosphate" evidence="3">
    <location>
        <position position="44"/>
    </location>
</feature>
<dbReference type="PANTHER" id="PTHR45339:SF1">
    <property type="entry name" value="HYBRID SIGNAL TRANSDUCTION HISTIDINE KINASE J"/>
    <property type="match status" value="1"/>
</dbReference>
<dbReference type="Pfam" id="PF00072">
    <property type="entry name" value="Response_reg"/>
    <property type="match status" value="1"/>
</dbReference>
<feature type="non-terminal residue" evidence="6">
    <location>
        <position position="1"/>
    </location>
</feature>
<dbReference type="CDD" id="cd17546">
    <property type="entry name" value="REC_hyHK_CKI1_RcsC-like"/>
    <property type="match status" value="1"/>
</dbReference>